<evidence type="ECO:0000256" key="4">
    <source>
        <dbReference type="ARBA" id="ARBA00022679"/>
    </source>
</evidence>
<keyword evidence="12" id="KW-0479">Metal-binding</keyword>
<dbReference type="GO" id="GO:0005524">
    <property type="term" value="F:ATP binding"/>
    <property type="evidence" value="ECO:0007669"/>
    <property type="project" value="UniProtKB-KW"/>
</dbReference>
<proteinExistence type="inferred from homology"/>
<evidence type="ECO:0000256" key="6">
    <source>
        <dbReference type="ARBA" id="ARBA00022777"/>
    </source>
</evidence>
<keyword evidence="15" id="KW-1185">Reference proteome</keyword>
<keyword evidence="5 10" id="KW-0547">Nucleotide-binding</keyword>
<dbReference type="EMBL" id="RXLQ01000017">
    <property type="protein sequence ID" value="RSZ56225.1"/>
    <property type="molecule type" value="Genomic_DNA"/>
</dbReference>
<comment type="caution">
    <text evidence="14">The sequence shown here is derived from an EMBL/GenBank/DDBJ whole genome shotgun (WGS) entry which is preliminary data.</text>
</comment>
<evidence type="ECO:0000313" key="14">
    <source>
        <dbReference type="EMBL" id="RSZ56225.1"/>
    </source>
</evidence>
<evidence type="ECO:0000313" key="15">
    <source>
        <dbReference type="Proteomes" id="UP000278085"/>
    </source>
</evidence>
<dbReference type="OrthoDB" id="3806873at2"/>
<dbReference type="Proteomes" id="UP000278085">
    <property type="component" value="Unassembled WGS sequence"/>
</dbReference>
<evidence type="ECO:0000256" key="5">
    <source>
        <dbReference type="ARBA" id="ARBA00022741"/>
    </source>
</evidence>
<dbReference type="Gene3D" id="3.90.1200.10">
    <property type="match status" value="1"/>
</dbReference>
<dbReference type="NCBIfam" id="NF033068">
    <property type="entry name" value="APH_3p"/>
    <property type="match status" value="1"/>
</dbReference>
<feature type="binding site" evidence="12">
    <location>
        <position position="216"/>
    </location>
    <ligand>
        <name>Mg(2+)</name>
        <dbReference type="ChEBI" id="CHEBI:18420"/>
    </ligand>
</feature>
<evidence type="ECO:0000256" key="1">
    <source>
        <dbReference type="ARBA" id="ARBA00006219"/>
    </source>
</evidence>
<dbReference type="EC" id="2.7.1.95" evidence="2"/>
<dbReference type="CDD" id="cd05150">
    <property type="entry name" value="APH"/>
    <property type="match status" value="1"/>
</dbReference>
<name>A0A430HFD6_9BURK</name>
<keyword evidence="6 10" id="KW-0418">Kinase</keyword>
<keyword evidence="12" id="KW-0460">Magnesium</keyword>
<dbReference type="PANTHER" id="PTHR21310">
    <property type="entry name" value="AMINOGLYCOSIDE PHOSPHOTRANSFERASE-RELATED-RELATED"/>
    <property type="match status" value="1"/>
</dbReference>
<dbReference type="GO" id="GO:0046872">
    <property type="term" value="F:metal ion binding"/>
    <property type="evidence" value="ECO:0007669"/>
    <property type="project" value="UniProtKB-KW"/>
</dbReference>
<comment type="catalytic activity">
    <reaction evidence="9">
        <text>kanamycin A + ATP = kanamycin 3'-phosphate + ADP + H(+)</text>
        <dbReference type="Rhea" id="RHEA:24256"/>
        <dbReference type="ChEBI" id="CHEBI:15378"/>
        <dbReference type="ChEBI" id="CHEBI:30616"/>
        <dbReference type="ChEBI" id="CHEBI:57909"/>
        <dbReference type="ChEBI" id="CHEBI:58214"/>
        <dbReference type="ChEBI" id="CHEBI:456216"/>
        <dbReference type="EC" id="2.7.1.95"/>
    </reaction>
</comment>
<sequence length="271" mass="29816">MSHSSPEQTCMQASLPTAIGATLAAYAWERNKVGQSGASLHRLHGRSDAPDLFLKHGTGAIADHMTDEMTRLRWLGQFVPVPSVVHFVRTPDQAWLLTSALKGKTAGELLASRPELGPAIVDALAAFLRRLHAIPVEACPFNSDHTVKLRLARQRIDAGAVDVDDFDDERAGWTAEQVWASLQDHLPLAPDLVVTHGDYSLDNLLMHDGEVVGCIDVGGAGLADRYQDLAIAWNNLGDYGEALPDRLFLQYGLPFPDRRKLRFHLLLDELF</sequence>
<protein>
    <recommendedName>
        <fullName evidence="3">Aminoglycoside 3'-phosphotransferase</fullName>
        <ecNumber evidence="2">2.7.1.95</ecNumber>
    </recommendedName>
</protein>
<dbReference type="GO" id="GO:0008910">
    <property type="term" value="F:kanamycin kinase activity"/>
    <property type="evidence" value="ECO:0007669"/>
    <property type="project" value="UniProtKB-EC"/>
</dbReference>
<dbReference type="NCBIfam" id="NF033059">
    <property type="entry name" value="APH_3p_I"/>
    <property type="match status" value="1"/>
</dbReference>
<dbReference type="PANTHER" id="PTHR21310:SF41">
    <property type="entry name" value="3'-PHOSPHOTRANSFERASE, PUTATIVE-RELATED"/>
    <property type="match status" value="1"/>
</dbReference>
<dbReference type="AlphaFoldDB" id="A0A430HFD6"/>
<dbReference type="Gene3D" id="3.30.200.20">
    <property type="entry name" value="Phosphorylase Kinase, domain 1"/>
    <property type="match status" value="1"/>
</dbReference>
<evidence type="ECO:0000256" key="8">
    <source>
        <dbReference type="ARBA" id="ARBA00023251"/>
    </source>
</evidence>
<evidence type="ECO:0000256" key="3">
    <source>
        <dbReference type="ARBA" id="ARBA00017903"/>
    </source>
</evidence>
<keyword evidence="8 10" id="KW-0046">Antibiotic resistance</keyword>
<accession>A0A430HFD6</accession>
<gene>
    <name evidence="14" type="primary">aph(3')-I</name>
    <name evidence="14" type="ORF">EJB06_25330</name>
</gene>
<evidence type="ECO:0000256" key="9">
    <source>
        <dbReference type="ARBA" id="ARBA00048925"/>
    </source>
</evidence>
<keyword evidence="7 10" id="KW-0067">ATP-binding</keyword>
<dbReference type="InterPro" id="IPR051678">
    <property type="entry name" value="AGP_Transferase"/>
</dbReference>
<feature type="binding site" evidence="12">
    <location>
        <position position="203"/>
    </location>
    <ligand>
        <name>Mg(2+)</name>
        <dbReference type="ChEBI" id="CHEBI:18420"/>
    </ligand>
</feature>
<keyword evidence="4 10" id="KW-0808">Transferase</keyword>
<dbReference type="InterPro" id="IPR002575">
    <property type="entry name" value="Aminoglycoside_PTrfase"/>
</dbReference>
<feature type="domain" description="Aminoglycoside phosphotransferase" evidence="13">
    <location>
        <begin position="48"/>
        <end position="263"/>
    </location>
</feature>
<organism evidence="14 15">
    <name type="scientific">Massilia atriviolacea</name>
    <dbReference type="NCBI Taxonomy" id="2495579"/>
    <lineage>
        <taxon>Bacteria</taxon>
        <taxon>Pseudomonadati</taxon>
        <taxon>Pseudomonadota</taxon>
        <taxon>Betaproteobacteria</taxon>
        <taxon>Burkholderiales</taxon>
        <taxon>Oxalobacteraceae</taxon>
        <taxon>Telluria group</taxon>
        <taxon>Massilia</taxon>
    </lineage>
</organism>
<evidence type="ECO:0000256" key="10">
    <source>
        <dbReference type="PIRNR" id="PIRNR000706"/>
    </source>
</evidence>
<dbReference type="RefSeq" id="WP_126076806.1">
    <property type="nucleotide sequence ID" value="NZ_CP051166.1"/>
</dbReference>
<feature type="active site" description="Proton acceptor" evidence="11">
    <location>
        <position position="198"/>
    </location>
</feature>
<dbReference type="InterPro" id="IPR011009">
    <property type="entry name" value="Kinase-like_dom_sf"/>
</dbReference>
<dbReference type="PIRSF" id="PIRSF000706">
    <property type="entry name" value="Kanamycin_kin"/>
    <property type="match status" value="1"/>
</dbReference>
<dbReference type="InterPro" id="IPR024165">
    <property type="entry name" value="Kan/Strep_kinase"/>
</dbReference>
<dbReference type="Pfam" id="PF01636">
    <property type="entry name" value="APH"/>
    <property type="match status" value="1"/>
</dbReference>
<evidence type="ECO:0000256" key="12">
    <source>
        <dbReference type="PIRSR" id="PIRSR000706-2"/>
    </source>
</evidence>
<dbReference type="GO" id="GO:0046677">
    <property type="term" value="P:response to antibiotic"/>
    <property type="evidence" value="ECO:0007669"/>
    <property type="project" value="UniProtKB-KW"/>
</dbReference>
<evidence type="ECO:0000259" key="13">
    <source>
        <dbReference type="Pfam" id="PF01636"/>
    </source>
</evidence>
<comment type="similarity">
    <text evidence="1 10">Belongs to the aminoglycoside phosphotransferase family.</text>
</comment>
<evidence type="ECO:0000256" key="2">
    <source>
        <dbReference type="ARBA" id="ARBA00012193"/>
    </source>
</evidence>
<evidence type="ECO:0000256" key="7">
    <source>
        <dbReference type="ARBA" id="ARBA00022840"/>
    </source>
</evidence>
<reference evidence="14 15" key="1">
    <citation type="submission" date="2018-12" db="EMBL/GenBank/DDBJ databases">
        <authorList>
            <person name="Yang E."/>
        </authorList>
    </citation>
    <scope>NUCLEOTIDE SEQUENCE [LARGE SCALE GENOMIC DNA]</scope>
    <source>
        <strain evidence="14 15">SOD</strain>
    </source>
</reference>
<evidence type="ECO:0000256" key="11">
    <source>
        <dbReference type="PIRSR" id="PIRSR000706-1"/>
    </source>
</evidence>
<dbReference type="SUPFAM" id="SSF56112">
    <property type="entry name" value="Protein kinase-like (PK-like)"/>
    <property type="match status" value="1"/>
</dbReference>